<feature type="region of interest" description="Disordered" evidence="1">
    <location>
        <begin position="1"/>
        <end position="40"/>
    </location>
</feature>
<proteinExistence type="predicted"/>
<organism evidence="2 3">
    <name type="scientific">Rhodopirellula baltica SH28</name>
    <dbReference type="NCBI Taxonomy" id="993517"/>
    <lineage>
        <taxon>Bacteria</taxon>
        <taxon>Pseudomonadati</taxon>
        <taxon>Planctomycetota</taxon>
        <taxon>Planctomycetia</taxon>
        <taxon>Pirellulales</taxon>
        <taxon>Pirellulaceae</taxon>
        <taxon>Rhodopirellula</taxon>
    </lineage>
</organism>
<evidence type="ECO:0000313" key="3">
    <source>
        <dbReference type="Proteomes" id="UP000007993"/>
    </source>
</evidence>
<sequence length="40" mass="4415">MHIAHQEGPDRRRGEPLHASVLGLKGMRTTKQDSTISCAE</sequence>
<comment type="caution">
    <text evidence="2">The sequence shown here is derived from an EMBL/GenBank/DDBJ whole genome shotgun (WGS) entry which is preliminary data.</text>
</comment>
<feature type="compositionally biased region" description="Basic and acidic residues" evidence="1">
    <location>
        <begin position="1"/>
        <end position="16"/>
    </location>
</feature>
<protein>
    <submittedName>
        <fullName evidence="2">Uncharacterized protein</fullName>
    </submittedName>
</protein>
<dbReference type="AlphaFoldDB" id="K5D7E5"/>
<evidence type="ECO:0000256" key="1">
    <source>
        <dbReference type="SAM" id="MobiDB-lite"/>
    </source>
</evidence>
<name>K5D7E5_RHOBT</name>
<dbReference type="Proteomes" id="UP000007993">
    <property type="component" value="Unassembled WGS sequence"/>
</dbReference>
<reference evidence="2 3" key="1">
    <citation type="journal article" date="2013" name="Mar. Genomics">
        <title>Expression of sulfatases in Rhodopirellula baltica and the diversity of sulfatases in the genus Rhodopirellula.</title>
        <authorList>
            <person name="Wegner C.E."/>
            <person name="Richter-Heitmann T."/>
            <person name="Klindworth A."/>
            <person name="Klockow C."/>
            <person name="Richter M."/>
            <person name="Achstetter T."/>
            <person name="Glockner F.O."/>
            <person name="Harder J."/>
        </authorList>
    </citation>
    <scope>NUCLEOTIDE SEQUENCE [LARGE SCALE GENOMIC DNA]</scope>
    <source>
        <strain evidence="2 3">SH28</strain>
    </source>
</reference>
<dbReference type="EMBL" id="AMCW01000051">
    <property type="protein sequence ID" value="EKK02677.1"/>
    <property type="molecule type" value="Genomic_DNA"/>
</dbReference>
<gene>
    <name evidence="2" type="ORF">RBSH_02031</name>
</gene>
<accession>K5D7E5</accession>
<evidence type="ECO:0000313" key="2">
    <source>
        <dbReference type="EMBL" id="EKK02677.1"/>
    </source>
</evidence>
<dbReference type="PATRIC" id="fig|993517.3.peg.2198"/>